<evidence type="ECO:0000313" key="3">
    <source>
        <dbReference type="Proteomes" id="UP000248039"/>
    </source>
</evidence>
<reference evidence="2 3" key="1">
    <citation type="submission" date="2018-03" db="EMBL/GenBank/DDBJ databases">
        <title>Bioinformatic expansion and discovery of thiopeptide antibiotics.</title>
        <authorList>
            <person name="Schwalen C.J."/>
            <person name="Hudson G.A."/>
            <person name="Mitchell D.A."/>
        </authorList>
    </citation>
    <scope>NUCLEOTIDE SEQUENCE [LARGE SCALE GENOMIC DNA]</scope>
    <source>
        <strain evidence="2 3">ATCC 21389</strain>
    </source>
</reference>
<accession>A0A2V4P0E0</accession>
<dbReference type="Proteomes" id="UP000248039">
    <property type="component" value="Unassembled WGS sequence"/>
</dbReference>
<dbReference type="OrthoDB" id="4337446at2"/>
<organism evidence="2 3">
    <name type="scientific">Streptomyces tateyamensis</name>
    <dbReference type="NCBI Taxonomy" id="565073"/>
    <lineage>
        <taxon>Bacteria</taxon>
        <taxon>Bacillati</taxon>
        <taxon>Actinomycetota</taxon>
        <taxon>Actinomycetes</taxon>
        <taxon>Kitasatosporales</taxon>
        <taxon>Streptomycetaceae</taxon>
        <taxon>Streptomyces</taxon>
    </lineage>
</organism>
<evidence type="ECO:0000313" key="2">
    <source>
        <dbReference type="EMBL" id="PYC82726.1"/>
    </source>
</evidence>
<comment type="caution">
    <text evidence="2">The sequence shown here is derived from an EMBL/GenBank/DDBJ whole genome shotgun (WGS) entry which is preliminary data.</text>
</comment>
<name>A0A2V4P0E0_9ACTN</name>
<evidence type="ECO:0000256" key="1">
    <source>
        <dbReference type="SAM" id="MobiDB-lite"/>
    </source>
</evidence>
<feature type="region of interest" description="Disordered" evidence="1">
    <location>
        <begin position="91"/>
        <end position="110"/>
    </location>
</feature>
<dbReference type="RefSeq" id="WP_110668062.1">
    <property type="nucleotide sequence ID" value="NZ_PYBW01000030.1"/>
</dbReference>
<dbReference type="AlphaFoldDB" id="A0A2V4P0E0"/>
<sequence length="241" mass="25388">MASDDWFEAELTHRLRTAAEGLGAAEPPLAELRQAGRRRARTRQAHRVAAAADAVLLLAGLGWGLAAGGGTAGPATGGWPSPQAGSPYRCPGATEAPGRTPNGADPTVSEGAAQRLGEGQYREVYSGTCGDSSHHAFYVYRLRGAKAFDQAVRAAAEPGVTVHFVDSKYPQYKLRELADRIIDDPYWHERGVVIQGTWALPDGSGVQVGVLGDLKALRPQVIARYGPMVAGVEQGAANSGY</sequence>
<proteinExistence type="predicted"/>
<keyword evidence="3" id="KW-1185">Reference proteome</keyword>
<protein>
    <submittedName>
        <fullName evidence="2">Uncharacterized protein</fullName>
    </submittedName>
</protein>
<dbReference type="EMBL" id="PYBW01000030">
    <property type="protein sequence ID" value="PYC82726.1"/>
    <property type="molecule type" value="Genomic_DNA"/>
</dbReference>
<gene>
    <name evidence="2" type="ORF">C7C46_10260</name>
</gene>